<reference evidence="1" key="1">
    <citation type="journal article" date="2019" name="bioRxiv">
        <title>The Genome of the Zebra Mussel, Dreissena polymorpha: A Resource for Invasive Species Research.</title>
        <authorList>
            <person name="McCartney M.A."/>
            <person name="Auch B."/>
            <person name="Kono T."/>
            <person name="Mallez S."/>
            <person name="Zhang Y."/>
            <person name="Obille A."/>
            <person name="Becker A."/>
            <person name="Abrahante J.E."/>
            <person name="Garbe J."/>
            <person name="Badalamenti J.P."/>
            <person name="Herman A."/>
            <person name="Mangelson H."/>
            <person name="Liachko I."/>
            <person name="Sullivan S."/>
            <person name="Sone E.D."/>
            <person name="Koren S."/>
            <person name="Silverstein K.A.T."/>
            <person name="Beckman K.B."/>
            <person name="Gohl D.M."/>
        </authorList>
    </citation>
    <scope>NUCLEOTIDE SEQUENCE</scope>
    <source>
        <strain evidence="1">Duluth1</strain>
        <tissue evidence="1">Whole animal</tissue>
    </source>
</reference>
<dbReference type="EMBL" id="JAIWYP010000009">
    <property type="protein sequence ID" value="KAH3777636.1"/>
    <property type="molecule type" value="Genomic_DNA"/>
</dbReference>
<keyword evidence="2" id="KW-1185">Reference proteome</keyword>
<organism evidence="1 2">
    <name type="scientific">Dreissena polymorpha</name>
    <name type="common">Zebra mussel</name>
    <name type="synonym">Mytilus polymorpha</name>
    <dbReference type="NCBI Taxonomy" id="45954"/>
    <lineage>
        <taxon>Eukaryota</taxon>
        <taxon>Metazoa</taxon>
        <taxon>Spiralia</taxon>
        <taxon>Lophotrochozoa</taxon>
        <taxon>Mollusca</taxon>
        <taxon>Bivalvia</taxon>
        <taxon>Autobranchia</taxon>
        <taxon>Heteroconchia</taxon>
        <taxon>Euheterodonta</taxon>
        <taxon>Imparidentia</taxon>
        <taxon>Neoheterodontei</taxon>
        <taxon>Myida</taxon>
        <taxon>Dreissenoidea</taxon>
        <taxon>Dreissenidae</taxon>
        <taxon>Dreissena</taxon>
    </lineage>
</organism>
<comment type="caution">
    <text evidence="1">The sequence shown here is derived from an EMBL/GenBank/DDBJ whole genome shotgun (WGS) entry which is preliminary data.</text>
</comment>
<dbReference type="AlphaFoldDB" id="A0A9D4IJ89"/>
<dbReference type="Proteomes" id="UP000828390">
    <property type="component" value="Unassembled WGS sequence"/>
</dbReference>
<reference evidence="1" key="2">
    <citation type="submission" date="2020-11" db="EMBL/GenBank/DDBJ databases">
        <authorList>
            <person name="McCartney M.A."/>
            <person name="Auch B."/>
            <person name="Kono T."/>
            <person name="Mallez S."/>
            <person name="Becker A."/>
            <person name="Gohl D.M."/>
            <person name="Silverstein K.A.T."/>
            <person name="Koren S."/>
            <person name="Bechman K.B."/>
            <person name="Herman A."/>
            <person name="Abrahante J.E."/>
            <person name="Garbe J."/>
        </authorList>
    </citation>
    <scope>NUCLEOTIDE SEQUENCE</scope>
    <source>
        <strain evidence="1">Duluth1</strain>
        <tissue evidence="1">Whole animal</tissue>
    </source>
</reference>
<sequence length="64" mass="7238">MPPYTDCQTEGQSVTAICHPIQTDGEKERECDCYMPPNTNLRTERQSVTAICHPIKTDGQKDRV</sequence>
<protein>
    <submittedName>
        <fullName evidence="1">Uncharacterized protein</fullName>
    </submittedName>
</protein>
<proteinExistence type="predicted"/>
<name>A0A9D4IJ89_DREPO</name>
<gene>
    <name evidence="1" type="ORF">DPMN_179084</name>
</gene>
<accession>A0A9D4IJ89</accession>
<evidence type="ECO:0000313" key="2">
    <source>
        <dbReference type="Proteomes" id="UP000828390"/>
    </source>
</evidence>
<evidence type="ECO:0000313" key="1">
    <source>
        <dbReference type="EMBL" id="KAH3777636.1"/>
    </source>
</evidence>